<dbReference type="PANTHER" id="PTHR43663:SF2">
    <property type="entry name" value="CHROMATE TRANSPORT PROTEIN-RELATED"/>
    <property type="match status" value="1"/>
</dbReference>
<evidence type="ECO:0000256" key="3">
    <source>
        <dbReference type="ARBA" id="ARBA00022475"/>
    </source>
</evidence>
<dbReference type="Proteomes" id="UP000008957">
    <property type="component" value="Chromosome"/>
</dbReference>
<dbReference type="AlphaFoldDB" id="A0AB94IXB3"/>
<proteinExistence type="inferred from homology"/>
<keyword evidence="3" id="KW-1003">Cell membrane</keyword>
<feature type="transmembrane region" description="Helical" evidence="7">
    <location>
        <begin position="77"/>
        <end position="100"/>
    </location>
</feature>
<name>A0AB94IXB3_9BACT</name>
<feature type="transmembrane region" description="Helical" evidence="7">
    <location>
        <begin position="106"/>
        <end position="128"/>
    </location>
</feature>
<feature type="transmembrane region" description="Helical" evidence="7">
    <location>
        <begin position="45"/>
        <end position="65"/>
    </location>
</feature>
<comment type="similarity">
    <text evidence="2">Belongs to the chromate ion transporter (CHR) (TC 2.A.51) family.</text>
</comment>
<dbReference type="InterPro" id="IPR003370">
    <property type="entry name" value="Chromate_transpt"/>
</dbReference>
<evidence type="ECO:0000256" key="6">
    <source>
        <dbReference type="ARBA" id="ARBA00023136"/>
    </source>
</evidence>
<evidence type="ECO:0000256" key="1">
    <source>
        <dbReference type="ARBA" id="ARBA00004651"/>
    </source>
</evidence>
<keyword evidence="5 7" id="KW-1133">Transmembrane helix</keyword>
<dbReference type="GO" id="GO:0015109">
    <property type="term" value="F:chromate transmembrane transporter activity"/>
    <property type="evidence" value="ECO:0007669"/>
    <property type="project" value="InterPro"/>
</dbReference>
<reference evidence="8 9" key="2">
    <citation type="submission" date="2010-03" db="EMBL/GenBank/DDBJ databases">
        <authorList>
            <person name="Pajon A."/>
        </authorList>
    </citation>
    <scope>NUCLEOTIDE SEQUENCE [LARGE SCALE GENOMIC DNA]</scope>
    <source>
        <strain evidence="8 9">SGP1</strain>
    </source>
</reference>
<feature type="transmembrane region" description="Helical" evidence="7">
    <location>
        <begin position="12"/>
        <end position="30"/>
    </location>
</feature>
<keyword evidence="4 7" id="KW-0812">Transmembrane</keyword>
<dbReference type="RefSeq" id="WP_015556538.1">
    <property type="nucleotide sequence ID" value="NC_021038.1"/>
</dbReference>
<evidence type="ECO:0000256" key="7">
    <source>
        <dbReference type="SAM" id="Phobius"/>
    </source>
</evidence>
<evidence type="ECO:0000313" key="9">
    <source>
        <dbReference type="Proteomes" id="UP000008957"/>
    </source>
</evidence>
<keyword evidence="6 7" id="KW-0472">Membrane</keyword>
<dbReference type="GO" id="GO:0005886">
    <property type="term" value="C:plasma membrane"/>
    <property type="evidence" value="ECO:0007669"/>
    <property type="project" value="UniProtKB-SubCell"/>
</dbReference>
<evidence type="ECO:0000256" key="4">
    <source>
        <dbReference type="ARBA" id="ARBA00022692"/>
    </source>
</evidence>
<keyword evidence="9" id="KW-1185">Reference proteome</keyword>
<protein>
    <submittedName>
        <fullName evidence="8">Chromate transport protein ChrA</fullName>
    </submittedName>
</protein>
<gene>
    <name evidence="8" type="ORF">SY1_12550</name>
</gene>
<evidence type="ECO:0000313" key="8">
    <source>
        <dbReference type="EMBL" id="CBL28391.1"/>
    </source>
</evidence>
<accession>A0AB94IXB3</accession>
<dbReference type="KEGG" id="sbr:SY1_12550"/>
<dbReference type="EMBL" id="FP929056">
    <property type="protein sequence ID" value="CBL28391.1"/>
    <property type="molecule type" value="Genomic_DNA"/>
</dbReference>
<feature type="transmembrane region" description="Helical" evidence="7">
    <location>
        <begin position="160"/>
        <end position="178"/>
    </location>
</feature>
<organism evidence="8 9">
    <name type="scientific">Fretibacterium fastidiosum</name>
    <dbReference type="NCBI Taxonomy" id="651822"/>
    <lineage>
        <taxon>Bacteria</taxon>
        <taxon>Thermotogati</taxon>
        <taxon>Synergistota</taxon>
        <taxon>Synergistia</taxon>
        <taxon>Synergistales</taxon>
        <taxon>Aminobacteriaceae</taxon>
        <taxon>Fretibacterium</taxon>
    </lineage>
</organism>
<dbReference type="PANTHER" id="PTHR43663">
    <property type="entry name" value="CHROMATE TRANSPORT PROTEIN-RELATED"/>
    <property type="match status" value="1"/>
</dbReference>
<sequence length="184" mass="19357">MFKRLWSIYVRFFRIGAFTIGGGIVMLGVIEAEVRATGEFTDEEIADMIVLATAVPGPIATNLSFVAGRAMGGLPAAVTAVLGTATAPFLSILFLSSLIIEHLKNPWMISFFLGATAGVVVVVWNSLWKMIRSSVLKGVPQALAFATTVGLLFVWDVNPFIALAAGGLVSILGGRFLPGGGRAS</sequence>
<dbReference type="InterPro" id="IPR052518">
    <property type="entry name" value="CHR_Transporter"/>
</dbReference>
<reference evidence="9" key="1">
    <citation type="submission" date="2010-03" db="EMBL/GenBank/DDBJ databases">
        <title>The genome sequence of Synergistetes sp. SGP1.</title>
        <authorList>
            <consortium name="metaHIT consortium -- http://www.metahit.eu/"/>
            <person name="Pajon A."/>
            <person name="Turner K."/>
            <person name="Parkhill J."/>
            <person name="Wade W."/>
            <person name="Vartoukian S."/>
        </authorList>
    </citation>
    <scope>NUCLEOTIDE SEQUENCE [LARGE SCALE GENOMIC DNA]</scope>
    <source>
        <strain evidence="9">SGP1</strain>
    </source>
</reference>
<comment type="subcellular location">
    <subcellularLocation>
        <location evidence="1">Cell membrane</location>
        <topology evidence="1">Multi-pass membrane protein</topology>
    </subcellularLocation>
</comment>
<evidence type="ECO:0000256" key="2">
    <source>
        <dbReference type="ARBA" id="ARBA00005262"/>
    </source>
</evidence>
<dbReference type="Pfam" id="PF02417">
    <property type="entry name" value="Chromate_transp"/>
    <property type="match status" value="1"/>
</dbReference>
<evidence type="ECO:0000256" key="5">
    <source>
        <dbReference type="ARBA" id="ARBA00022989"/>
    </source>
</evidence>